<comment type="similarity">
    <text evidence="6">Belongs to the NAD kinase family.</text>
</comment>
<dbReference type="SUPFAM" id="SSF111331">
    <property type="entry name" value="NAD kinase/diacylglycerol kinase-like"/>
    <property type="match status" value="1"/>
</dbReference>
<comment type="subcellular location">
    <subcellularLocation>
        <location evidence="6">Cytoplasm</location>
    </subcellularLocation>
</comment>
<keyword evidence="6" id="KW-0547">Nucleotide-binding</keyword>
<feature type="binding site" evidence="6">
    <location>
        <position position="240"/>
    </location>
    <ligand>
        <name>NAD(+)</name>
        <dbReference type="ChEBI" id="CHEBI:57540"/>
    </ligand>
</feature>
<feature type="binding site" evidence="6">
    <location>
        <position position="275"/>
    </location>
    <ligand>
        <name>NAD(+)</name>
        <dbReference type="ChEBI" id="CHEBI:57540"/>
    </ligand>
</feature>
<organism evidence="7 8">
    <name type="scientific">Motilibacter peucedani</name>
    <dbReference type="NCBI Taxonomy" id="598650"/>
    <lineage>
        <taxon>Bacteria</taxon>
        <taxon>Bacillati</taxon>
        <taxon>Actinomycetota</taxon>
        <taxon>Actinomycetes</taxon>
        <taxon>Motilibacterales</taxon>
        <taxon>Motilibacteraceae</taxon>
        <taxon>Motilibacter</taxon>
    </lineage>
</organism>
<evidence type="ECO:0000313" key="8">
    <source>
        <dbReference type="Proteomes" id="UP000281955"/>
    </source>
</evidence>
<dbReference type="Gene3D" id="2.60.200.30">
    <property type="entry name" value="Probable inorganic polyphosphate/atp-NAD kinase, domain 2"/>
    <property type="match status" value="1"/>
</dbReference>
<dbReference type="GO" id="GO:0046872">
    <property type="term" value="F:metal ion binding"/>
    <property type="evidence" value="ECO:0007669"/>
    <property type="project" value="UniProtKB-UniRule"/>
</dbReference>
<evidence type="ECO:0000256" key="4">
    <source>
        <dbReference type="ARBA" id="ARBA00023027"/>
    </source>
</evidence>
<dbReference type="HAMAP" id="MF_00361">
    <property type="entry name" value="NAD_kinase"/>
    <property type="match status" value="1"/>
</dbReference>
<dbReference type="PANTHER" id="PTHR20275">
    <property type="entry name" value="NAD KINASE"/>
    <property type="match status" value="1"/>
</dbReference>
<dbReference type="GO" id="GO:0019674">
    <property type="term" value="P:NAD+ metabolic process"/>
    <property type="evidence" value="ECO:0007669"/>
    <property type="project" value="InterPro"/>
</dbReference>
<comment type="function">
    <text evidence="6">Involved in the regulation of the intracellular balance of NAD and NADP, and is a key enzyme in the biosynthesis of NADP. Catalyzes specifically the phosphorylation on 2'-hydroxyl of the adenosine moiety of NAD to yield NADP.</text>
</comment>
<dbReference type="InterPro" id="IPR002504">
    <property type="entry name" value="NADK"/>
</dbReference>
<feature type="binding site" evidence="6">
    <location>
        <position position="186"/>
    </location>
    <ligand>
        <name>NAD(+)</name>
        <dbReference type="ChEBI" id="CHEBI:57540"/>
    </ligand>
</feature>
<dbReference type="GO" id="GO:0006741">
    <property type="term" value="P:NADP+ biosynthetic process"/>
    <property type="evidence" value="ECO:0007669"/>
    <property type="project" value="UniProtKB-UniRule"/>
</dbReference>
<keyword evidence="6" id="KW-0963">Cytoplasm</keyword>
<dbReference type="EC" id="2.7.1.23" evidence="6"/>
<protein>
    <recommendedName>
        <fullName evidence="6">NAD kinase</fullName>
        <ecNumber evidence="6">2.7.1.23</ecNumber>
    </recommendedName>
    <alternativeName>
        <fullName evidence="6">ATP-dependent NAD kinase</fullName>
    </alternativeName>
</protein>
<comment type="caution">
    <text evidence="6">Lacks conserved residue(s) required for the propagation of feature annotation.</text>
</comment>
<dbReference type="InterPro" id="IPR016064">
    <property type="entry name" value="NAD/diacylglycerol_kinase_sf"/>
</dbReference>
<feature type="binding site" evidence="6">
    <location>
        <position position="205"/>
    </location>
    <ligand>
        <name>NAD(+)</name>
        <dbReference type="ChEBI" id="CHEBI:57540"/>
    </ligand>
</feature>
<evidence type="ECO:0000313" key="7">
    <source>
        <dbReference type="EMBL" id="RKS75617.1"/>
    </source>
</evidence>
<dbReference type="Pfam" id="PF01513">
    <property type="entry name" value="NAD_kinase"/>
    <property type="match status" value="1"/>
</dbReference>
<proteinExistence type="inferred from homology"/>
<dbReference type="PANTHER" id="PTHR20275:SF0">
    <property type="entry name" value="NAD KINASE"/>
    <property type="match status" value="1"/>
</dbReference>
<dbReference type="GO" id="GO:0005737">
    <property type="term" value="C:cytoplasm"/>
    <property type="evidence" value="ECO:0007669"/>
    <property type="project" value="UniProtKB-SubCell"/>
</dbReference>
<evidence type="ECO:0000256" key="1">
    <source>
        <dbReference type="ARBA" id="ARBA00022679"/>
    </source>
</evidence>
<feature type="active site" description="Proton acceptor" evidence="6">
    <location>
        <position position="70"/>
    </location>
</feature>
<keyword evidence="1 6" id="KW-0808">Transferase</keyword>
<keyword evidence="4 6" id="KW-0520">NAD</keyword>
<dbReference type="OrthoDB" id="9774737at2"/>
<dbReference type="InterPro" id="IPR017437">
    <property type="entry name" value="ATP-NAD_kinase_PpnK-typ_C"/>
</dbReference>
<reference evidence="7 8" key="1">
    <citation type="submission" date="2018-10" db="EMBL/GenBank/DDBJ databases">
        <title>Genomic Encyclopedia of Archaeal and Bacterial Type Strains, Phase II (KMG-II): from individual species to whole genera.</title>
        <authorList>
            <person name="Goeker M."/>
        </authorList>
    </citation>
    <scope>NUCLEOTIDE SEQUENCE [LARGE SCALE GENOMIC DNA]</scope>
    <source>
        <strain evidence="7 8">RP-AC37</strain>
    </source>
</reference>
<comment type="caution">
    <text evidence="7">The sequence shown here is derived from an EMBL/GenBank/DDBJ whole genome shotgun (WGS) entry which is preliminary data.</text>
</comment>
<dbReference type="InParanoid" id="A0A420XQU8"/>
<dbReference type="Gene3D" id="3.40.50.10330">
    <property type="entry name" value="Probable inorganic polyphosphate/atp-NAD kinase, domain 1"/>
    <property type="match status" value="1"/>
</dbReference>
<feature type="binding site" evidence="6">
    <location>
        <begin position="175"/>
        <end position="176"/>
    </location>
    <ligand>
        <name>NAD(+)</name>
        <dbReference type="ChEBI" id="CHEBI:57540"/>
    </ligand>
</feature>
<dbReference type="Proteomes" id="UP000281955">
    <property type="component" value="Unassembled WGS sequence"/>
</dbReference>
<feature type="binding site" evidence="6">
    <location>
        <begin position="70"/>
        <end position="71"/>
    </location>
    <ligand>
        <name>NAD(+)</name>
        <dbReference type="ChEBI" id="CHEBI:57540"/>
    </ligand>
</feature>
<dbReference type="Pfam" id="PF20143">
    <property type="entry name" value="NAD_kinase_C"/>
    <property type="match status" value="1"/>
</dbReference>
<keyword evidence="3 6" id="KW-0521">NADP</keyword>
<evidence type="ECO:0000256" key="6">
    <source>
        <dbReference type="HAMAP-Rule" id="MF_00361"/>
    </source>
</evidence>
<evidence type="ECO:0000256" key="3">
    <source>
        <dbReference type="ARBA" id="ARBA00022857"/>
    </source>
</evidence>
<dbReference type="EMBL" id="RBWV01000011">
    <property type="protein sequence ID" value="RKS75617.1"/>
    <property type="molecule type" value="Genomic_DNA"/>
</dbReference>
<dbReference type="InterPro" id="IPR017438">
    <property type="entry name" value="ATP-NAD_kinase_N"/>
</dbReference>
<keyword evidence="2 6" id="KW-0418">Kinase</keyword>
<keyword evidence="8" id="KW-1185">Reference proteome</keyword>
<dbReference type="GO" id="GO:0003951">
    <property type="term" value="F:NAD+ kinase activity"/>
    <property type="evidence" value="ECO:0007669"/>
    <property type="project" value="UniProtKB-UniRule"/>
</dbReference>
<dbReference type="GO" id="GO:0005524">
    <property type="term" value="F:ATP binding"/>
    <property type="evidence" value="ECO:0007669"/>
    <property type="project" value="UniProtKB-KW"/>
</dbReference>
<keyword evidence="6" id="KW-0067">ATP-binding</keyword>
<evidence type="ECO:0000256" key="5">
    <source>
        <dbReference type="ARBA" id="ARBA00047925"/>
    </source>
</evidence>
<feature type="binding site" evidence="6">
    <location>
        <position position="75"/>
    </location>
    <ligand>
        <name>NAD(+)</name>
        <dbReference type="ChEBI" id="CHEBI:57540"/>
    </ligand>
</feature>
<comment type="cofactor">
    <cofactor evidence="6">
        <name>a divalent metal cation</name>
        <dbReference type="ChEBI" id="CHEBI:60240"/>
    </cofactor>
</comment>
<accession>A0A420XQU8</accession>
<sequence>MTTCGRIGLIVHTGRQAAVDAAARVYEWAREAGVPVVEMDVWDAAATRRSAKSEMEAGGNPDLVVTIGGDGTFLRGVRVAVARDVPVLGVNVGRVGFLTEVEPAELRGALEAYADDRTFLEERLLLGLTASRQLDVPGGIDELLRFGRGPALPPVATEGDTDPRDGFTTDVAAVNDIVFEKLARDRQASLGVYVDGRLFASYSADALIVASPTGSTAYSFAAGGPVLSPRLRALVFTPVAPHMAFNRSLILAPEESVGVRVLEHSGQVAVSIDGQVRGVVGPGDWLSVSPSPHVARLVRVRRSDFYARLRDRFGLADAPAASADGTAPVSFLDA</sequence>
<dbReference type="GO" id="GO:0051287">
    <property type="term" value="F:NAD binding"/>
    <property type="evidence" value="ECO:0007669"/>
    <property type="project" value="UniProtKB-ARBA"/>
</dbReference>
<evidence type="ECO:0000256" key="2">
    <source>
        <dbReference type="ARBA" id="ARBA00022777"/>
    </source>
</evidence>
<comment type="catalytic activity">
    <reaction evidence="5 6">
        <text>NAD(+) + ATP = ADP + NADP(+) + H(+)</text>
        <dbReference type="Rhea" id="RHEA:18629"/>
        <dbReference type="ChEBI" id="CHEBI:15378"/>
        <dbReference type="ChEBI" id="CHEBI:30616"/>
        <dbReference type="ChEBI" id="CHEBI:57540"/>
        <dbReference type="ChEBI" id="CHEBI:58349"/>
        <dbReference type="ChEBI" id="CHEBI:456216"/>
        <dbReference type="EC" id="2.7.1.23"/>
    </reaction>
</comment>
<gene>
    <name evidence="6" type="primary">nadK</name>
    <name evidence="7" type="ORF">CLV35_2094</name>
</gene>
<name>A0A420XQU8_9ACTN</name>
<dbReference type="AlphaFoldDB" id="A0A420XQU8"/>
<dbReference type="RefSeq" id="WP_121193366.1">
    <property type="nucleotide sequence ID" value="NZ_RBWV01000011.1"/>
</dbReference>